<dbReference type="EMBL" id="VZQZ01000001">
    <property type="protein sequence ID" value="KAB0667658.1"/>
    <property type="molecule type" value="Genomic_DNA"/>
</dbReference>
<dbReference type="RefSeq" id="WP_151127030.1">
    <property type="nucleotide sequence ID" value="NZ_VZQZ01000001.1"/>
</dbReference>
<comment type="caution">
    <text evidence="1">The sequence shown here is derived from an EMBL/GenBank/DDBJ whole genome shotgun (WGS) entry which is preliminary data.</text>
</comment>
<reference evidence="1 2" key="1">
    <citation type="submission" date="2019-09" db="EMBL/GenBank/DDBJ databases">
        <title>Geobacter sp. Red96, a novel strain isolated from paddy soil.</title>
        <authorList>
            <person name="Xu Z."/>
            <person name="Masuda Y."/>
            <person name="Itoh H."/>
            <person name="Senoo K."/>
        </authorList>
    </citation>
    <scope>NUCLEOTIDE SEQUENCE [LARGE SCALE GENOMIC DNA]</scope>
    <source>
        <strain evidence="1 2">Red96</strain>
    </source>
</reference>
<dbReference type="SUPFAM" id="SSF56112">
    <property type="entry name" value="Protein kinase-like (PK-like)"/>
    <property type="match status" value="1"/>
</dbReference>
<keyword evidence="2" id="KW-1185">Reference proteome</keyword>
<gene>
    <name evidence="1" type="ORF">F6V25_02895</name>
</gene>
<dbReference type="AlphaFoldDB" id="A0A7J4ZVL4"/>
<name>A0A7J4ZVL4_9BACT</name>
<protein>
    <submittedName>
        <fullName evidence="1">Uncharacterized protein</fullName>
    </submittedName>
</protein>
<dbReference type="InterPro" id="IPR011009">
    <property type="entry name" value="Kinase-like_dom_sf"/>
</dbReference>
<evidence type="ECO:0000313" key="2">
    <source>
        <dbReference type="Proteomes" id="UP000420562"/>
    </source>
</evidence>
<evidence type="ECO:0000313" key="1">
    <source>
        <dbReference type="EMBL" id="KAB0667658.1"/>
    </source>
</evidence>
<proteinExistence type="predicted"/>
<accession>A0A7J4ZVL4</accession>
<dbReference type="Proteomes" id="UP000420562">
    <property type="component" value="Unassembled WGS sequence"/>
</dbReference>
<sequence>MKSFLEKISSKEISEYLTSLSDLPRNIVRGKDGSDLVMTISMTLSNTTALSIKEQSERLEAVLKLLNIDDDAIDSLSLLANQLPPHLTNAIAKHLSPTQKHNLIKPIKKLSFESIQIPTALTSPQSSISVRVVENRIDKYDKGATVILLSKMQNQDANKKLLNENKFSPIIFNDVDTFYVDINNNSDICAVIIDSSFIHDMSSQEQILFFETISGYSTFIWVRIDDTGLKISHEEINSVFKKSRCKLYVEIRDISYQPNGVLREQELSELSRVRDLLRAEDSTRFIPAEINDEEILTLISAATDHLQQIRYEASINVISLETRFLQGGYSPARIALIRINRDGKYIVAKISDKSAVLNEMKRFLEIIKPWDNQLNPKLYFHKNSAVILFDLVSDFASKELPAPMLQHCLEDIWHTQLFNKSTEAEYERKIDNFCDAIEKLAKSISELNIRRPAHSGLSSVGNPSITHLTNIEMLGIDWGLPSDAISARNLAEIRFAQYAMHASIHGDIHLRNILVKNDLDMHLIDYAGSGPGHPAIDLTRLELSLYCNYFKMAELESNCVDFQQDISINLLNKEDIERKYYKMISIKINKIVIRGVVAARDHAIKACESYGGGKEDYLAAKYLVAWQYLAMNGPQTSLVKSIINVLTPAISNW</sequence>
<organism evidence="1 2">
    <name type="scientific">Oryzomonas japonica</name>
    <dbReference type="NCBI Taxonomy" id="2603858"/>
    <lineage>
        <taxon>Bacteria</taxon>
        <taxon>Pseudomonadati</taxon>
        <taxon>Thermodesulfobacteriota</taxon>
        <taxon>Desulfuromonadia</taxon>
        <taxon>Geobacterales</taxon>
        <taxon>Geobacteraceae</taxon>
        <taxon>Oryzomonas</taxon>
    </lineage>
</organism>